<dbReference type="Proteomes" id="UP000249061">
    <property type="component" value="Unassembled WGS sequence"/>
</dbReference>
<name>A0A2W5VB91_9BACT</name>
<evidence type="ECO:0000313" key="2">
    <source>
        <dbReference type="EMBL" id="PZR13194.1"/>
    </source>
</evidence>
<gene>
    <name evidence="2" type="ORF">DI536_12960</name>
</gene>
<dbReference type="InterPro" id="IPR012312">
    <property type="entry name" value="Hemerythrin-like"/>
</dbReference>
<dbReference type="Pfam" id="PF01814">
    <property type="entry name" value="Hemerythrin"/>
    <property type="match status" value="1"/>
</dbReference>
<organism evidence="2 3">
    <name type="scientific">Archangium gephyra</name>
    <dbReference type="NCBI Taxonomy" id="48"/>
    <lineage>
        <taxon>Bacteria</taxon>
        <taxon>Pseudomonadati</taxon>
        <taxon>Myxococcota</taxon>
        <taxon>Myxococcia</taxon>
        <taxon>Myxococcales</taxon>
        <taxon>Cystobacterineae</taxon>
        <taxon>Archangiaceae</taxon>
        <taxon>Archangium</taxon>
    </lineage>
</organism>
<dbReference type="Gene3D" id="1.20.120.520">
    <property type="entry name" value="nmb1532 protein domain like"/>
    <property type="match status" value="1"/>
</dbReference>
<protein>
    <recommendedName>
        <fullName evidence="1">Hemerythrin-like domain-containing protein</fullName>
    </recommendedName>
</protein>
<feature type="domain" description="Hemerythrin-like" evidence="1">
    <location>
        <begin position="6"/>
        <end position="128"/>
    </location>
</feature>
<evidence type="ECO:0000259" key="1">
    <source>
        <dbReference type="Pfam" id="PF01814"/>
    </source>
</evidence>
<evidence type="ECO:0000313" key="3">
    <source>
        <dbReference type="Proteomes" id="UP000249061"/>
    </source>
</evidence>
<proteinExistence type="predicted"/>
<dbReference type="AlphaFoldDB" id="A0A2W5VB91"/>
<dbReference type="EMBL" id="QFQP01000010">
    <property type="protein sequence ID" value="PZR13194.1"/>
    <property type="molecule type" value="Genomic_DNA"/>
</dbReference>
<sequence length="139" mass="15367">MEKPLLEKFRAEHARIERGLQAAESALTDAQQLSTQLTSMRAEVLSHFKAKDAFYPALAEQSAKANDAGAAQLTKIFEANMKVQSAAVQRFYETIEATPATNLVSSFKTVAVVIRQRFATEERAVFPLYARTAKALETT</sequence>
<comment type="caution">
    <text evidence="2">The sequence shown here is derived from an EMBL/GenBank/DDBJ whole genome shotgun (WGS) entry which is preliminary data.</text>
</comment>
<reference evidence="2 3" key="1">
    <citation type="submission" date="2017-08" db="EMBL/GenBank/DDBJ databases">
        <title>Infants hospitalized years apart are colonized by the same room-sourced microbial strains.</title>
        <authorList>
            <person name="Brooks B."/>
            <person name="Olm M.R."/>
            <person name="Firek B.A."/>
            <person name="Baker R."/>
            <person name="Thomas B.C."/>
            <person name="Morowitz M.J."/>
            <person name="Banfield J.F."/>
        </authorList>
    </citation>
    <scope>NUCLEOTIDE SEQUENCE [LARGE SCALE GENOMIC DNA]</scope>
    <source>
        <strain evidence="2">S2_003_000_R2_14</strain>
    </source>
</reference>
<accession>A0A2W5VB91</accession>